<dbReference type="Gene3D" id="3.80.10.10">
    <property type="entry name" value="Ribonuclease Inhibitor"/>
    <property type="match status" value="1"/>
</dbReference>
<organism evidence="1 2">
    <name type="scientific">Centaurea solstitialis</name>
    <name type="common">yellow star-thistle</name>
    <dbReference type="NCBI Taxonomy" id="347529"/>
    <lineage>
        <taxon>Eukaryota</taxon>
        <taxon>Viridiplantae</taxon>
        <taxon>Streptophyta</taxon>
        <taxon>Embryophyta</taxon>
        <taxon>Tracheophyta</taxon>
        <taxon>Spermatophyta</taxon>
        <taxon>Magnoliopsida</taxon>
        <taxon>eudicotyledons</taxon>
        <taxon>Gunneridae</taxon>
        <taxon>Pentapetalae</taxon>
        <taxon>asterids</taxon>
        <taxon>campanulids</taxon>
        <taxon>Asterales</taxon>
        <taxon>Asteraceae</taxon>
        <taxon>Carduoideae</taxon>
        <taxon>Cardueae</taxon>
        <taxon>Centaureinae</taxon>
        <taxon>Centaurea</taxon>
    </lineage>
</organism>
<dbReference type="AlphaFoldDB" id="A0AA38TCA9"/>
<dbReference type="Proteomes" id="UP001172457">
    <property type="component" value="Chromosome 4"/>
</dbReference>
<dbReference type="SUPFAM" id="SSF52047">
    <property type="entry name" value="RNI-like"/>
    <property type="match status" value="1"/>
</dbReference>
<evidence type="ECO:0000313" key="1">
    <source>
        <dbReference type="EMBL" id="KAJ9551341.1"/>
    </source>
</evidence>
<protein>
    <submittedName>
        <fullName evidence="1">Uncharacterized protein</fullName>
    </submittedName>
</protein>
<keyword evidence="2" id="KW-1185">Reference proteome</keyword>
<dbReference type="PANTHER" id="PTHR47679:SF1">
    <property type="entry name" value="PROTEIN TORNADO 1"/>
    <property type="match status" value="1"/>
</dbReference>
<dbReference type="SUPFAM" id="SSF52540">
    <property type="entry name" value="P-loop containing nucleoside triphosphate hydrolases"/>
    <property type="match status" value="1"/>
</dbReference>
<dbReference type="PANTHER" id="PTHR47679">
    <property type="entry name" value="PROTEIN TORNADO 1"/>
    <property type="match status" value="1"/>
</dbReference>
<dbReference type="InterPro" id="IPR027417">
    <property type="entry name" value="P-loop_NTPase"/>
</dbReference>
<proteinExistence type="predicted"/>
<sequence length="159" mass="17682">MLSTNETITRLGIYEDQSLRPQDIIRIFKNLEKNASLKWLSLQGCKGVDGDLVLKAIMGTLQVNPWIEEIDLANTPLQNSGKAEGIHLKLGHNAKSEPEVDLLRDMPMTVPKSCRVFICGQEFAGKTTLCNAISQNFSSSKLPYFRTSKNARKSSRASN</sequence>
<evidence type="ECO:0000313" key="2">
    <source>
        <dbReference type="Proteomes" id="UP001172457"/>
    </source>
</evidence>
<dbReference type="InterPro" id="IPR032675">
    <property type="entry name" value="LRR_dom_sf"/>
</dbReference>
<accession>A0AA38TCA9</accession>
<gene>
    <name evidence="1" type="ORF">OSB04_015386</name>
</gene>
<reference evidence="1" key="1">
    <citation type="submission" date="2023-03" db="EMBL/GenBank/DDBJ databases">
        <title>Chromosome-scale reference genome and RAD-based genetic map of yellow starthistle (Centaurea solstitialis) reveal putative structural variation and QTLs associated with invader traits.</title>
        <authorList>
            <person name="Reatini B."/>
            <person name="Cang F.A."/>
            <person name="Jiang Q."/>
            <person name="Mckibben M.T.W."/>
            <person name="Barker M.S."/>
            <person name="Rieseberg L.H."/>
            <person name="Dlugosch K.M."/>
        </authorList>
    </citation>
    <scope>NUCLEOTIDE SEQUENCE</scope>
    <source>
        <strain evidence="1">CAN-66</strain>
        <tissue evidence="1">Leaf</tissue>
    </source>
</reference>
<dbReference type="EMBL" id="JARYMX010000004">
    <property type="protein sequence ID" value="KAJ9551341.1"/>
    <property type="molecule type" value="Genomic_DNA"/>
</dbReference>
<name>A0AA38TCA9_9ASTR</name>
<comment type="caution">
    <text evidence="1">The sequence shown here is derived from an EMBL/GenBank/DDBJ whole genome shotgun (WGS) entry which is preliminary data.</text>
</comment>